<evidence type="ECO:0000313" key="1">
    <source>
        <dbReference type="EMBL" id="MEQ2227868.1"/>
    </source>
</evidence>
<name>A0ABV0T4R8_9TELE</name>
<comment type="caution">
    <text evidence="1">The sequence shown here is derived from an EMBL/GenBank/DDBJ whole genome shotgun (WGS) entry which is preliminary data.</text>
</comment>
<dbReference type="Proteomes" id="UP001482620">
    <property type="component" value="Unassembled WGS sequence"/>
</dbReference>
<evidence type="ECO:0000313" key="2">
    <source>
        <dbReference type="Proteomes" id="UP001482620"/>
    </source>
</evidence>
<keyword evidence="2" id="KW-1185">Reference proteome</keyword>
<reference evidence="1 2" key="1">
    <citation type="submission" date="2021-06" db="EMBL/GenBank/DDBJ databases">
        <authorList>
            <person name="Palmer J.M."/>
        </authorList>
    </citation>
    <scope>NUCLEOTIDE SEQUENCE [LARGE SCALE GENOMIC DNA]</scope>
    <source>
        <strain evidence="2">if_2019</strain>
        <tissue evidence="1">Muscle</tissue>
    </source>
</reference>
<accession>A0ABV0T4R8</accession>
<organism evidence="1 2">
    <name type="scientific">Ilyodon furcidens</name>
    <name type="common">goldbreast splitfin</name>
    <dbReference type="NCBI Taxonomy" id="33524"/>
    <lineage>
        <taxon>Eukaryota</taxon>
        <taxon>Metazoa</taxon>
        <taxon>Chordata</taxon>
        <taxon>Craniata</taxon>
        <taxon>Vertebrata</taxon>
        <taxon>Euteleostomi</taxon>
        <taxon>Actinopterygii</taxon>
        <taxon>Neopterygii</taxon>
        <taxon>Teleostei</taxon>
        <taxon>Neoteleostei</taxon>
        <taxon>Acanthomorphata</taxon>
        <taxon>Ovalentaria</taxon>
        <taxon>Atherinomorphae</taxon>
        <taxon>Cyprinodontiformes</taxon>
        <taxon>Goodeidae</taxon>
        <taxon>Ilyodon</taxon>
    </lineage>
</organism>
<gene>
    <name evidence="1" type="ORF">ILYODFUR_002793</name>
</gene>
<protein>
    <submittedName>
        <fullName evidence="1">Uncharacterized protein</fullName>
    </submittedName>
</protein>
<proteinExistence type="predicted"/>
<sequence length="122" mass="13361">MLPLPLFFFSFRDTVFLNSSFSLFLLSLQHVPSLPPSMSSPHSNPPPPDSALPFLCFPLGSGAKVGRPTEANTSQGRAEGALKADELIMCVFVFWSVLSLSQCIFSQVKVFFGHTQLQVRAV</sequence>
<dbReference type="EMBL" id="JAHRIQ010023306">
    <property type="protein sequence ID" value="MEQ2227868.1"/>
    <property type="molecule type" value="Genomic_DNA"/>
</dbReference>